<evidence type="ECO:0000313" key="5">
    <source>
        <dbReference type="EMBL" id="MEE2527055.1"/>
    </source>
</evidence>
<dbReference type="Pfam" id="PF04586">
    <property type="entry name" value="Peptidase_S78"/>
    <property type="match status" value="1"/>
</dbReference>
<keyword evidence="1" id="KW-1188">Viral release from host cell</keyword>
<gene>
    <name evidence="5" type="ORF">V0U79_11810</name>
</gene>
<dbReference type="Proteomes" id="UP001354971">
    <property type="component" value="Unassembled WGS sequence"/>
</dbReference>
<organism evidence="5 6">
    <name type="scientific">Hyphobacterium lacteum</name>
    <dbReference type="NCBI Taxonomy" id="3116575"/>
    <lineage>
        <taxon>Bacteria</taxon>
        <taxon>Pseudomonadati</taxon>
        <taxon>Pseudomonadota</taxon>
        <taxon>Alphaproteobacteria</taxon>
        <taxon>Maricaulales</taxon>
        <taxon>Maricaulaceae</taxon>
        <taxon>Hyphobacterium</taxon>
    </lineage>
</organism>
<name>A0ABU7LT67_9PROT</name>
<evidence type="ECO:0000259" key="4">
    <source>
        <dbReference type="Pfam" id="PF04586"/>
    </source>
</evidence>
<dbReference type="NCBIfam" id="TIGR01543">
    <property type="entry name" value="proheadase_HK97"/>
    <property type="match status" value="1"/>
</dbReference>
<dbReference type="EMBL" id="JAZDRP010000008">
    <property type="protein sequence ID" value="MEE2527055.1"/>
    <property type="molecule type" value="Genomic_DNA"/>
</dbReference>
<keyword evidence="3" id="KW-0378">Hydrolase</keyword>
<dbReference type="GO" id="GO:0008233">
    <property type="term" value="F:peptidase activity"/>
    <property type="evidence" value="ECO:0007669"/>
    <property type="project" value="UniProtKB-KW"/>
</dbReference>
<evidence type="ECO:0000256" key="1">
    <source>
        <dbReference type="ARBA" id="ARBA00022612"/>
    </source>
</evidence>
<evidence type="ECO:0000256" key="3">
    <source>
        <dbReference type="ARBA" id="ARBA00022801"/>
    </source>
</evidence>
<dbReference type="SUPFAM" id="SSF50789">
    <property type="entry name" value="Herpes virus serine proteinase, assemblin"/>
    <property type="match status" value="1"/>
</dbReference>
<proteinExistence type="predicted"/>
<feature type="domain" description="Prohead serine protease" evidence="4">
    <location>
        <begin position="12"/>
        <end position="141"/>
    </location>
</feature>
<keyword evidence="6" id="KW-1185">Reference proteome</keyword>
<dbReference type="RefSeq" id="WP_330199719.1">
    <property type="nucleotide sequence ID" value="NZ_JAZDRP010000008.1"/>
</dbReference>
<reference evidence="5 6" key="1">
    <citation type="submission" date="2024-01" db="EMBL/GenBank/DDBJ databases">
        <title>Hyphobacterium bacterium isolated from marine sediment.</title>
        <authorList>
            <person name="Zhao S."/>
        </authorList>
    </citation>
    <scope>NUCLEOTIDE SEQUENCE [LARGE SCALE GENOMIC DNA]</scope>
    <source>
        <strain evidence="6">HN65</strain>
    </source>
</reference>
<evidence type="ECO:0000256" key="2">
    <source>
        <dbReference type="ARBA" id="ARBA00022670"/>
    </source>
</evidence>
<evidence type="ECO:0000313" key="6">
    <source>
        <dbReference type="Proteomes" id="UP001354971"/>
    </source>
</evidence>
<keyword evidence="2 5" id="KW-0645">Protease</keyword>
<sequence length="148" mass="16270">MLDETAGREPLRIEGYASLFGFADLNRDVVEAGAFQRALRLRGARGVRMLFQHDAGEPVGVWDEIREDAKGLFVRGRVLAAGPRGKATAALIREGAVDGLSIGFRTEQFTSRPSGGRYLKQIDLWEVSIVTFPMLPQARLRQAQLVSG</sequence>
<protein>
    <submittedName>
        <fullName evidence="5">HK97 family phage prohead protease</fullName>
    </submittedName>
</protein>
<dbReference type="GO" id="GO:0006508">
    <property type="term" value="P:proteolysis"/>
    <property type="evidence" value="ECO:0007669"/>
    <property type="project" value="UniProtKB-KW"/>
</dbReference>
<comment type="caution">
    <text evidence="5">The sequence shown here is derived from an EMBL/GenBank/DDBJ whole genome shotgun (WGS) entry which is preliminary data.</text>
</comment>
<dbReference type="InterPro" id="IPR054613">
    <property type="entry name" value="Peptidase_S78_dom"/>
</dbReference>
<accession>A0ABU7LT67</accession>
<dbReference type="InterPro" id="IPR006433">
    <property type="entry name" value="Prohead_protease"/>
</dbReference>